<organism evidence="1 2">
    <name type="scientific">Parvularcula maris</name>
    <dbReference type="NCBI Taxonomy" id="2965077"/>
    <lineage>
        <taxon>Bacteria</taxon>
        <taxon>Pseudomonadati</taxon>
        <taxon>Pseudomonadota</taxon>
        <taxon>Alphaproteobacteria</taxon>
        <taxon>Parvularculales</taxon>
        <taxon>Parvularculaceae</taxon>
        <taxon>Parvularcula</taxon>
    </lineage>
</organism>
<dbReference type="AlphaFoldDB" id="A0A9X2L690"/>
<accession>A0A9X2L690</accession>
<dbReference type="EMBL" id="JANIBC010000001">
    <property type="protein sequence ID" value="MCQ8183816.1"/>
    <property type="molecule type" value="Genomic_DNA"/>
</dbReference>
<dbReference type="InterPro" id="IPR045502">
    <property type="entry name" value="DUF6489"/>
</dbReference>
<name>A0A9X2L690_9PROT</name>
<comment type="caution">
    <text evidence="1">The sequence shown here is derived from an EMBL/GenBank/DDBJ whole genome shotgun (WGS) entry which is preliminary data.</text>
</comment>
<evidence type="ECO:0000313" key="2">
    <source>
        <dbReference type="Proteomes" id="UP001142610"/>
    </source>
</evidence>
<dbReference type="Pfam" id="PF20099">
    <property type="entry name" value="DUF6489"/>
    <property type="match status" value="1"/>
</dbReference>
<reference evidence="1" key="1">
    <citation type="submission" date="2022-07" db="EMBL/GenBank/DDBJ databases">
        <title>Parvularcula maris sp. nov., an algicidal bacterium isolated from seawater.</title>
        <authorList>
            <person name="Li F."/>
        </authorList>
    </citation>
    <scope>NUCLEOTIDE SEQUENCE</scope>
    <source>
        <strain evidence="1">BGMRC 0090</strain>
    </source>
</reference>
<keyword evidence="2" id="KW-1185">Reference proteome</keyword>
<evidence type="ECO:0000313" key="1">
    <source>
        <dbReference type="EMBL" id="MCQ8183816.1"/>
    </source>
</evidence>
<sequence length="80" mass="8614">MKITIDIDCTPAEARAFMGLPDLSGVNKVVTTSLEEKMKEQIDTISDPVKFWERAIMSGGQSMEAFQAAFAKAASASDKG</sequence>
<dbReference type="Proteomes" id="UP001142610">
    <property type="component" value="Unassembled WGS sequence"/>
</dbReference>
<dbReference type="RefSeq" id="WP_256617619.1">
    <property type="nucleotide sequence ID" value="NZ_JANIBC010000001.1"/>
</dbReference>
<gene>
    <name evidence="1" type="ORF">NOG11_00285</name>
</gene>
<protein>
    <submittedName>
        <fullName evidence="1">DUF6489 family protein</fullName>
    </submittedName>
</protein>
<proteinExistence type="predicted"/>